<dbReference type="GO" id="GO:0016494">
    <property type="term" value="F:C-X-C chemokine receptor activity"/>
    <property type="evidence" value="ECO:0007669"/>
    <property type="project" value="InterPro"/>
</dbReference>
<keyword evidence="8" id="KW-1015">Disulfide bond</keyword>
<keyword evidence="9 13" id="KW-0675">Receptor</keyword>
<dbReference type="SUPFAM" id="SSF81321">
    <property type="entry name" value="Family A G protein-coupled receptor-like"/>
    <property type="match status" value="1"/>
</dbReference>
<dbReference type="PROSITE" id="PS00237">
    <property type="entry name" value="G_PROTEIN_RECEP_F1_1"/>
    <property type="match status" value="1"/>
</dbReference>
<feature type="non-terminal residue" evidence="16">
    <location>
        <position position="409"/>
    </location>
</feature>
<evidence type="ECO:0000256" key="4">
    <source>
        <dbReference type="ARBA" id="ARBA00022692"/>
    </source>
</evidence>
<evidence type="ECO:0000259" key="15">
    <source>
        <dbReference type="PROSITE" id="PS50262"/>
    </source>
</evidence>
<evidence type="ECO:0000256" key="5">
    <source>
        <dbReference type="ARBA" id="ARBA00022989"/>
    </source>
</evidence>
<keyword evidence="3" id="KW-0145">Chemotaxis</keyword>
<feature type="transmembrane region" description="Helical" evidence="14">
    <location>
        <begin position="364"/>
        <end position="387"/>
    </location>
</feature>
<comment type="subunit">
    <text evidence="12">Interacts with IL8. Interacts with GNAI2.</text>
</comment>
<keyword evidence="17" id="KW-1185">Reference proteome</keyword>
<dbReference type="GO" id="GO:0019722">
    <property type="term" value="P:calcium-mediated signaling"/>
    <property type="evidence" value="ECO:0007669"/>
    <property type="project" value="TreeGrafter"/>
</dbReference>
<evidence type="ECO:0000256" key="8">
    <source>
        <dbReference type="ARBA" id="ARBA00023157"/>
    </source>
</evidence>
<organism evidence="16 17">
    <name type="scientific">Electrophorus voltai</name>
    <dbReference type="NCBI Taxonomy" id="2609070"/>
    <lineage>
        <taxon>Eukaryota</taxon>
        <taxon>Metazoa</taxon>
        <taxon>Chordata</taxon>
        <taxon>Craniata</taxon>
        <taxon>Vertebrata</taxon>
        <taxon>Euteleostomi</taxon>
        <taxon>Actinopterygii</taxon>
        <taxon>Neopterygii</taxon>
        <taxon>Teleostei</taxon>
        <taxon>Ostariophysi</taxon>
        <taxon>Gymnotiformes</taxon>
        <taxon>Gymnotoidei</taxon>
        <taxon>Gymnotidae</taxon>
        <taxon>Electrophorus</taxon>
    </lineage>
</organism>
<dbReference type="AlphaFoldDB" id="A0AAD8YY65"/>
<keyword evidence="7 14" id="KW-0472">Membrane</keyword>
<dbReference type="PANTHER" id="PTHR10489">
    <property type="entry name" value="CELL ADHESION MOLECULE"/>
    <property type="match status" value="1"/>
</dbReference>
<evidence type="ECO:0000256" key="13">
    <source>
        <dbReference type="RuleBase" id="RU000688"/>
    </source>
</evidence>
<dbReference type="PROSITE" id="PS50262">
    <property type="entry name" value="G_PROTEIN_RECEP_F1_2"/>
    <property type="match status" value="1"/>
</dbReference>
<gene>
    <name evidence="16" type="ORF">P4O66_015080</name>
</gene>
<dbReference type="GO" id="GO:0006955">
    <property type="term" value="P:immune response"/>
    <property type="evidence" value="ECO:0007669"/>
    <property type="project" value="TreeGrafter"/>
</dbReference>
<evidence type="ECO:0000313" key="16">
    <source>
        <dbReference type="EMBL" id="KAK1789130.1"/>
    </source>
</evidence>
<comment type="similarity">
    <text evidence="13">Belongs to the G-protein coupled receptor 1 family.</text>
</comment>
<feature type="transmembrane region" description="Helical" evidence="14">
    <location>
        <begin position="115"/>
        <end position="142"/>
    </location>
</feature>
<dbReference type="PRINTS" id="PR00427">
    <property type="entry name" value="INTRLEUKIN8R"/>
</dbReference>
<keyword evidence="2" id="KW-1003">Cell membrane</keyword>
<keyword evidence="4 13" id="KW-0812">Transmembrane</keyword>
<protein>
    <recommendedName>
        <fullName evidence="15">G-protein coupled receptors family 1 profile domain-containing protein</fullName>
    </recommendedName>
</protein>
<evidence type="ECO:0000256" key="6">
    <source>
        <dbReference type="ARBA" id="ARBA00023040"/>
    </source>
</evidence>
<dbReference type="GO" id="GO:0009897">
    <property type="term" value="C:external side of plasma membrane"/>
    <property type="evidence" value="ECO:0007669"/>
    <property type="project" value="TreeGrafter"/>
</dbReference>
<dbReference type="EMBL" id="JAROKS010000022">
    <property type="protein sequence ID" value="KAK1789130.1"/>
    <property type="molecule type" value="Genomic_DNA"/>
</dbReference>
<evidence type="ECO:0000256" key="9">
    <source>
        <dbReference type="ARBA" id="ARBA00023170"/>
    </source>
</evidence>
<dbReference type="InterPro" id="IPR000276">
    <property type="entry name" value="GPCR_Rhodpsn"/>
</dbReference>
<keyword evidence="10" id="KW-0325">Glycoprotein</keyword>
<evidence type="ECO:0000256" key="1">
    <source>
        <dbReference type="ARBA" id="ARBA00004651"/>
    </source>
</evidence>
<dbReference type="GO" id="GO:0019957">
    <property type="term" value="F:C-C chemokine binding"/>
    <property type="evidence" value="ECO:0007669"/>
    <property type="project" value="TreeGrafter"/>
</dbReference>
<keyword evidence="11 13" id="KW-0807">Transducer</keyword>
<dbReference type="InterPro" id="IPR050119">
    <property type="entry name" value="CCR1-9-like"/>
</dbReference>
<feature type="transmembrane region" description="Helical" evidence="14">
    <location>
        <begin position="154"/>
        <end position="177"/>
    </location>
</feature>
<keyword evidence="6 13" id="KW-0297">G-protein coupled receptor</keyword>
<evidence type="ECO:0000256" key="14">
    <source>
        <dbReference type="SAM" id="Phobius"/>
    </source>
</evidence>
<evidence type="ECO:0000256" key="11">
    <source>
        <dbReference type="ARBA" id="ARBA00023224"/>
    </source>
</evidence>
<dbReference type="GO" id="GO:0007204">
    <property type="term" value="P:positive regulation of cytosolic calcium ion concentration"/>
    <property type="evidence" value="ECO:0007669"/>
    <property type="project" value="TreeGrafter"/>
</dbReference>
<evidence type="ECO:0000256" key="7">
    <source>
        <dbReference type="ARBA" id="ARBA00023136"/>
    </source>
</evidence>
<evidence type="ECO:0000256" key="10">
    <source>
        <dbReference type="ARBA" id="ARBA00023180"/>
    </source>
</evidence>
<dbReference type="InterPro" id="IPR000174">
    <property type="entry name" value="Chemokine_CXCR_1/2"/>
</dbReference>
<accession>A0AAD8YY65</accession>
<feature type="transmembrane region" description="Helical" evidence="14">
    <location>
        <begin position="232"/>
        <end position="251"/>
    </location>
</feature>
<feature type="transmembrane region" description="Helical" evidence="14">
    <location>
        <begin position="197"/>
        <end position="220"/>
    </location>
</feature>
<comment type="subcellular location">
    <subcellularLocation>
        <location evidence="1">Cell membrane</location>
        <topology evidence="1">Multi-pass membrane protein</topology>
    </subcellularLocation>
</comment>
<proteinExistence type="inferred from homology"/>
<evidence type="ECO:0000256" key="12">
    <source>
        <dbReference type="ARBA" id="ARBA00034130"/>
    </source>
</evidence>
<dbReference type="Pfam" id="PF00001">
    <property type="entry name" value="7tm_1"/>
    <property type="match status" value="1"/>
</dbReference>
<feature type="transmembrane region" description="Helical" evidence="14">
    <location>
        <begin position="287"/>
        <end position="309"/>
    </location>
</feature>
<comment type="caution">
    <text evidence="16">The sequence shown here is derived from an EMBL/GenBank/DDBJ whole genome shotgun (WGS) entry which is preliminary data.</text>
</comment>
<evidence type="ECO:0000313" key="17">
    <source>
        <dbReference type="Proteomes" id="UP001239994"/>
    </source>
</evidence>
<evidence type="ECO:0000256" key="2">
    <source>
        <dbReference type="ARBA" id="ARBA00022475"/>
    </source>
</evidence>
<dbReference type="InterPro" id="IPR017452">
    <property type="entry name" value="GPCR_Rhodpsn_7TM"/>
</dbReference>
<name>A0AAD8YY65_9TELE</name>
<evidence type="ECO:0000256" key="3">
    <source>
        <dbReference type="ARBA" id="ARBA00022500"/>
    </source>
</evidence>
<dbReference type="GO" id="GO:0030593">
    <property type="term" value="P:neutrophil chemotaxis"/>
    <property type="evidence" value="ECO:0007669"/>
    <property type="project" value="TreeGrafter"/>
</dbReference>
<keyword evidence="5 14" id="KW-1133">Transmembrane helix</keyword>
<dbReference type="PANTHER" id="PTHR10489:SF930">
    <property type="entry name" value="C-X-C CHEMOKINE RECEPTOR TYPE 1-LIKE"/>
    <property type="match status" value="1"/>
</dbReference>
<dbReference type="PRINTS" id="PR00237">
    <property type="entry name" value="GPCRRHODOPSN"/>
</dbReference>
<dbReference type="Proteomes" id="UP001239994">
    <property type="component" value="Unassembled WGS sequence"/>
</dbReference>
<sequence>MRTFVCLRSHVQSSSEPLEDVDKLYCYADSDRRAQHPESTTSNIFCFPSRQINATSSDIPNFNMFITNPNTSVNLVNFSEFYEEEFNYTDFLNITYFVVDDKTVPCQPLTISGAVSVAVCVFYIVVFLQAILGNLTVVLVIVNNIRALSPSDVYLFHLTLADSLLALALPFYATAVVRGWLFGDIMCKLLSVMKEASFYTSILFLVCISVDRYTVIVWAVESRMAQRLLWSWHISAAVWLLGVFLSLPALYNEVFALSGSRTPMCAERFHQERADELRLATRVLRHLLGFLLPLGIMTVCYGVTVSRLLRTRSFRRHRAMRLIVLVVLAFLLCWMPYHVVTVVDTLLRAKLIPESCKVHKALDVAIYVTQSLGLLHCCINPVLYAFVGAKFRTRLFQLLHKAGVLEGRS</sequence>
<reference evidence="16" key="1">
    <citation type="submission" date="2023-03" db="EMBL/GenBank/DDBJ databases">
        <title>Electrophorus voltai genome.</title>
        <authorList>
            <person name="Bian C."/>
        </authorList>
    </citation>
    <scope>NUCLEOTIDE SEQUENCE</scope>
    <source>
        <strain evidence="16">CB-2022</strain>
        <tissue evidence="16">Muscle</tissue>
    </source>
</reference>
<feature type="transmembrane region" description="Helical" evidence="14">
    <location>
        <begin position="321"/>
        <end position="340"/>
    </location>
</feature>
<dbReference type="GO" id="GO:0016493">
    <property type="term" value="F:C-C chemokine receptor activity"/>
    <property type="evidence" value="ECO:0007669"/>
    <property type="project" value="TreeGrafter"/>
</dbReference>
<feature type="domain" description="G-protein coupled receptors family 1 profile" evidence="15">
    <location>
        <begin position="133"/>
        <end position="384"/>
    </location>
</feature>
<dbReference type="Gene3D" id="1.20.1070.10">
    <property type="entry name" value="Rhodopsin 7-helix transmembrane proteins"/>
    <property type="match status" value="1"/>
</dbReference>